<comment type="subcellular location">
    <subcellularLocation>
        <location evidence="1">Membrane</location>
        <topology evidence="1">Multi-pass membrane protein</topology>
    </subcellularLocation>
</comment>
<dbReference type="EMBL" id="MSZX01000027">
    <property type="protein sequence ID" value="OPA72872.1"/>
    <property type="molecule type" value="Genomic_DNA"/>
</dbReference>
<keyword evidence="2" id="KW-0812">Transmembrane</keyword>
<gene>
    <name evidence="5" type="ORF">BVG16_31645</name>
</gene>
<comment type="caution">
    <text evidence="5">The sequence shown here is derived from an EMBL/GenBank/DDBJ whole genome shotgun (WGS) entry which is preliminary data.</text>
</comment>
<dbReference type="InterPro" id="IPR011990">
    <property type="entry name" value="TPR-like_helical_dom_sf"/>
</dbReference>
<evidence type="ECO:0000313" key="6">
    <source>
        <dbReference type="Proteomes" id="UP000190188"/>
    </source>
</evidence>
<evidence type="ECO:0000256" key="3">
    <source>
        <dbReference type="ARBA" id="ARBA00022989"/>
    </source>
</evidence>
<dbReference type="SUPFAM" id="SSF103642">
    <property type="entry name" value="Sec-C motif"/>
    <property type="match status" value="1"/>
</dbReference>
<keyword evidence="4" id="KW-0472">Membrane</keyword>
<organism evidence="5 6">
    <name type="scientific">Paenibacillus selenitireducens</name>
    <dbReference type="NCBI Taxonomy" id="1324314"/>
    <lineage>
        <taxon>Bacteria</taxon>
        <taxon>Bacillati</taxon>
        <taxon>Bacillota</taxon>
        <taxon>Bacilli</taxon>
        <taxon>Bacillales</taxon>
        <taxon>Paenibacillaceae</taxon>
        <taxon>Paenibacillus</taxon>
    </lineage>
</organism>
<keyword evidence="6" id="KW-1185">Reference proteome</keyword>
<name>A0A1T2WZ30_9BACL</name>
<dbReference type="InterPro" id="IPR007311">
    <property type="entry name" value="ST7"/>
</dbReference>
<dbReference type="InterPro" id="IPR004027">
    <property type="entry name" value="SEC_C_motif"/>
</dbReference>
<dbReference type="GO" id="GO:0016020">
    <property type="term" value="C:membrane"/>
    <property type="evidence" value="ECO:0007669"/>
    <property type="project" value="UniProtKB-SubCell"/>
</dbReference>
<dbReference type="OrthoDB" id="6399948at2"/>
<reference evidence="5 6" key="1">
    <citation type="submission" date="2017-01" db="EMBL/GenBank/DDBJ databases">
        <title>Genome analysis of Paenibacillus selenitrireducens ES3-24.</title>
        <authorList>
            <person name="Xu D."/>
            <person name="Yao R."/>
            <person name="Zheng S."/>
        </authorList>
    </citation>
    <scope>NUCLEOTIDE SEQUENCE [LARGE SCALE GENOMIC DNA]</scope>
    <source>
        <strain evidence="5 6">ES3-24</strain>
    </source>
</reference>
<dbReference type="Gene3D" id="3.10.450.50">
    <property type="match status" value="1"/>
</dbReference>
<dbReference type="GO" id="GO:0043565">
    <property type="term" value="F:sequence-specific DNA binding"/>
    <property type="evidence" value="ECO:0007669"/>
    <property type="project" value="InterPro"/>
</dbReference>
<dbReference type="Gene3D" id="1.25.40.10">
    <property type="entry name" value="Tetratricopeptide repeat domain"/>
    <property type="match status" value="1"/>
</dbReference>
<dbReference type="SUPFAM" id="SSF48295">
    <property type="entry name" value="TrpR-like"/>
    <property type="match status" value="1"/>
</dbReference>
<sequence>MIHNVGRNDPCPCGSGKKFKKCCMNKSQEEKQDNKIIIPVSQKNAQSVNTLVEGWFADQPSYRMVADHVVSSMTDLYSWEQITEALHVWHAYTNQTQPTVRKAETLTAALEYYIAQAHGYDQVTQSSLATKYGVSSGTISKWVQQIRECMDEHPCYDPLDQRIPQLRHMLTEQKMQHIDKLLAEQKFSSVNEAKDYMLQLINQGKISQGMKTETIEEEAQEILYEAWEEPSPSVRTTLAKKALELDPNNSDAFNILAESATTAPEQSIGLYEEGMRVGLASLGTAFIHQNKGRVWDSVRIRPYLRSKAGFARKCMELGRMKESILHNEELIALDAADHLHVHNPLITAFIEMKQLQRAASLIDSYNADPSISFAYNRVLVEYEMNGISDRLSQLWTEAQQKSPETAVYLLSTKKLPTFKSESVQYVLGHRHLWEVHAELLQWAKKQ</sequence>
<accession>A0A1T2WZ30</accession>
<protein>
    <submittedName>
        <fullName evidence="5">Uncharacterized protein</fullName>
    </submittedName>
</protein>
<dbReference type="Proteomes" id="UP000190188">
    <property type="component" value="Unassembled WGS sequence"/>
</dbReference>
<dbReference type="InterPro" id="IPR010921">
    <property type="entry name" value="Trp_repressor/repl_initiator"/>
</dbReference>
<dbReference type="AlphaFoldDB" id="A0A1T2WZ30"/>
<evidence type="ECO:0000313" key="5">
    <source>
        <dbReference type="EMBL" id="OPA72872.1"/>
    </source>
</evidence>
<evidence type="ECO:0000256" key="2">
    <source>
        <dbReference type="ARBA" id="ARBA00022692"/>
    </source>
</evidence>
<evidence type="ECO:0000256" key="4">
    <source>
        <dbReference type="ARBA" id="ARBA00023136"/>
    </source>
</evidence>
<dbReference type="Pfam" id="PF02810">
    <property type="entry name" value="SEC-C"/>
    <property type="match status" value="1"/>
</dbReference>
<dbReference type="STRING" id="1324314.BVG16_31645"/>
<proteinExistence type="predicted"/>
<dbReference type="RefSeq" id="WP_144027555.1">
    <property type="nucleotide sequence ID" value="NZ_MSZX01000027.1"/>
</dbReference>
<evidence type="ECO:0000256" key="1">
    <source>
        <dbReference type="ARBA" id="ARBA00004141"/>
    </source>
</evidence>
<keyword evidence="3" id="KW-1133">Transmembrane helix</keyword>
<dbReference type="Pfam" id="PF04184">
    <property type="entry name" value="ST7"/>
    <property type="match status" value="1"/>
</dbReference>